<protein>
    <recommendedName>
        <fullName evidence="1">Stage 0 sporulation protein A homolog</fullName>
    </recommendedName>
</protein>
<dbReference type="GO" id="GO:0000156">
    <property type="term" value="F:phosphorelay response regulator activity"/>
    <property type="evidence" value="ECO:0007669"/>
    <property type="project" value="InterPro"/>
</dbReference>
<evidence type="ECO:0000256" key="1">
    <source>
        <dbReference type="ARBA" id="ARBA00018672"/>
    </source>
</evidence>
<name>A0A371AWA3_9FIRM</name>
<dbReference type="EMBL" id="QRCT01000019">
    <property type="protein sequence ID" value="RDU23858.1"/>
    <property type="molecule type" value="Genomic_DNA"/>
</dbReference>
<dbReference type="InterPro" id="IPR007492">
    <property type="entry name" value="LytTR_DNA-bd_dom"/>
</dbReference>
<keyword evidence="6" id="KW-0238">DNA-binding</keyword>
<sequence length="234" mass="28165">MRKMTIGICDDEKIFINILKNMVIECLNKRQIEGQIKTFESGKELVESSFELDVIFLDIEMPEFDGIEIGKIIQQKNSNCKIIMATCRTDRFKEAFQINAFRFMTKPFEFDELEEIINAVQATRIGTDVIELYNNRNLFKIKQKEIQYIKTYDSYSEFVTKSKIFRRDIALCQLEKILDNRMFFRIHRKIIINMLWVQKYDREYIIINNVEMAVARRKKKKFEQAYMEFDVTYR</sequence>
<proteinExistence type="predicted"/>
<reference evidence="6 7" key="1">
    <citation type="submission" date="2018-07" db="EMBL/GenBank/DDBJ databases">
        <title>Anaerosacharophilus polymeroproducens gen. nov. sp. nov., an anaerobic bacterium isolated from salt field.</title>
        <authorList>
            <person name="Kim W."/>
            <person name="Yang S.-H."/>
            <person name="Oh J."/>
            <person name="Lee J.-H."/>
            <person name="Kwon K.K."/>
        </authorList>
    </citation>
    <scope>NUCLEOTIDE SEQUENCE [LARGE SCALE GENOMIC DNA]</scope>
    <source>
        <strain evidence="6 7">MCWD5</strain>
    </source>
</reference>
<dbReference type="InterPro" id="IPR001789">
    <property type="entry name" value="Sig_transdc_resp-reg_receiver"/>
</dbReference>
<evidence type="ECO:0000313" key="7">
    <source>
        <dbReference type="Proteomes" id="UP000255036"/>
    </source>
</evidence>
<dbReference type="Pfam" id="PF04397">
    <property type="entry name" value="LytTR"/>
    <property type="match status" value="1"/>
</dbReference>
<dbReference type="InterPro" id="IPR011006">
    <property type="entry name" value="CheY-like_superfamily"/>
</dbReference>
<organism evidence="6 7">
    <name type="scientific">Anaerosacchariphilus polymeriproducens</name>
    <dbReference type="NCBI Taxonomy" id="1812858"/>
    <lineage>
        <taxon>Bacteria</taxon>
        <taxon>Bacillati</taxon>
        <taxon>Bacillota</taxon>
        <taxon>Clostridia</taxon>
        <taxon>Lachnospirales</taxon>
        <taxon>Lachnospiraceae</taxon>
        <taxon>Anaerosacchariphilus</taxon>
    </lineage>
</organism>
<dbReference type="SMART" id="SM00448">
    <property type="entry name" value="REC"/>
    <property type="match status" value="1"/>
</dbReference>
<dbReference type="SMART" id="SM00850">
    <property type="entry name" value="LytTR"/>
    <property type="match status" value="1"/>
</dbReference>
<dbReference type="Pfam" id="PF00072">
    <property type="entry name" value="Response_reg"/>
    <property type="match status" value="1"/>
</dbReference>
<dbReference type="SUPFAM" id="SSF52172">
    <property type="entry name" value="CheY-like"/>
    <property type="match status" value="1"/>
</dbReference>
<dbReference type="Gene3D" id="3.40.50.2300">
    <property type="match status" value="1"/>
</dbReference>
<dbReference type="GO" id="GO:0003677">
    <property type="term" value="F:DNA binding"/>
    <property type="evidence" value="ECO:0007669"/>
    <property type="project" value="UniProtKB-KW"/>
</dbReference>
<comment type="caution">
    <text evidence="6">The sequence shown here is derived from an EMBL/GenBank/DDBJ whole genome shotgun (WGS) entry which is preliminary data.</text>
</comment>
<dbReference type="RefSeq" id="WP_115481727.1">
    <property type="nucleotide sequence ID" value="NZ_QRCT01000019.1"/>
</dbReference>
<keyword evidence="3" id="KW-0597">Phosphoprotein</keyword>
<feature type="domain" description="Response regulatory" evidence="4">
    <location>
        <begin position="5"/>
        <end position="121"/>
    </location>
</feature>
<dbReference type="Proteomes" id="UP000255036">
    <property type="component" value="Unassembled WGS sequence"/>
</dbReference>
<evidence type="ECO:0000259" key="4">
    <source>
        <dbReference type="PROSITE" id="PS50110"/>
    </source>
</evidence>
<evidence type="ECO:0000256" key="3">
    <source>
        <dbReference type="PROSITE-ProRule" id="PRU00169"/>
    </source>
</evidence>
<dbReference type="InterPro" id="IPR046947">
    <property type="entry name" value="LytR-like"/>
</dbReference>
<evidence type="ECO:0000256" key="2">
    <source>
        <dbReference type="ARBA" id="ARBA00024867"/>
    </source>
</evidence>
<feature type="modified residue" description="4-aspartylphosphate" evidence="3">
    <location>
        <position position="58"/>
    </location>
</feature>
<feature type="domain" description="HTH LytTR-type" evidence="5">
    <location>
        <begin position="130"/>
        <end position="228"/>
    </location>
</feature>
<dbReference type="PANTHER" id="PTHR37299">
    <property type="entry name" value="TRANSCRIPTIONAL REGULATOR-RELATED"/>
    <property type="match status" value="1"/>
</dbReference>
<dbReference type="AlphaFoldDB" id="A0A371AWA3"/>
<evidence type="ECO:0000313" key="6">
    <source>
        <dbReference type="EMBL" id="RDU23858.1"/>
    </source>
</evidence>
<dbReference type="PANTHER" id="PTHR37299:SF1">
    <property type="entry name" value="STAGE 0 SPORULATION PROTEIN A HOMOLOG"/>
    <property type="match status" value="1"/>
</dbReference>
<dbReference type="PROSITE" id="PS50110">
    <property type="entry name" value="RESPONSE_REGULATORY"/>
    <property type="match status" value="1"/>
</dbReference>
<dbReference type="PROSITE" id="PS50930">
    <property type="entry name" value="HTH_LYTTR"/>
    <property type="match status" value="1"/>
</dbReference>
<comment type="function">
    <text evidence="2">May play the central regulatory role in sporulation. It may be an element of the effector pathway responsible for the activation of sporulation genes in response to nutritional stress. Spo0A may act in concert with spo0H (a sigma factor) to control the expression of some genes that are critical to the sporulation process.</text>
</comment>
<accession>A0A371AWA3</accession>
<keyword evidence="7" id="KW-1185">Reference proteome</keyword>
<gene>
    <name evidence="6" type="ORF">DWV06_08345</name>
</gene>
<dbReference type="OrthoDB" id="9802383at2"/>
<dbReference type="Gene3D" id="2.40.50.1020">
    <property type="entry name" value="LytTr DNA-binding domain"/>
    <property type="match status" value="1"/>
</dbReference>
<evidence type="ECO:0000259" key="5">
    <source>
        <dbReference type="PROSITE" id="PS50930"/>
    </source>
</evidence>